<reference evidence="2 3" key="1">
    <citation type="journal article" date="2024" name="Nat. Commun.">
        <title>Phylogenomics reveals the evolutionary origins of lichenization in chlorophyte algae.</title>
        <authorList>
            <person name="Puginier C."/>
            <person name="Libourel C."/>
            <person name="Otte J."/>
            <person name="Skaloud P."/>
            <person name="Haon M."/>
            <person name="Grisel S."/>
            <person name="Petersen M."/>
            <person name="Berrin J.G."/>
            <person name="Delaux P.M."/>
            <person name="Dal Grande F."/>
            <person name="Keller J."/>
        </authorList>
    </citation>
    <scope>NUCLEOTIDE SEQUENCE [LARGE SCALE GENOMIC DNA]</scope>
    <source>
        <strain evidence="2 3">SAG 245.80</strain>
    </source>
</reference>
<dbReference type="PANTHER" id="PTHR44920">
    <property type="entry name" value="RHODANESE-LIKE DOMAIN-CONTAINING PROTEIN 14, CHLOROPLASTIC-RELATED"/>
    <property type="match status" value="1"/>
</dbReference>
<dbReference type="Proteomes" id="UP001445335">
    <property type="component" value="Unassembled WGS sequence"/>
</dbReference>
<dbReference type="EMBL" id="JALJOU010000035">
    <property type="protein sequence ID" value="KAK9833533.1"/>
    <property type="molecule type" value="Genomic_DNA"/>
</dbReference>
<comment type="caution">
    <text evidence="2">The sequence shown here is derived from an EMBL/GenBank/DDBJ whole genome shotgun (WGS) entry which is preliminary data.</text>
</comment>
<evidence type="ECO:0000313" key="3">
    <source>
        <dbReference type="Proteomes" id="UP001445335"/>
    </source>
</evidence>
<dbReference type="SUPFAM" id="SSF52821">
    <property type="entry name" value="Rhodanese/Cell cycle control phosphatase"/>
    <property type="match status" value="1"/>
</dbReference>
<protein>
    <recommendedName>
        <fullName evidence="1">Rhodanese domain-containing protein</fullName>
    </recommendedName>
</protein>
<dbReference type="CDD" id="cd00158">
    <property type="entry name" value="RHOD"/>
    <property type="match status" value="1"/>
</dbReference>
<sequence length="238" mass="26229">MCLELRFSCSHASSRSANRRALSPVCAATVEFQRARASKWDDAWYYLAREMQLDSVPPAEAANRAGGGQWVLVDVRPKHKYEASHAEGAVNVEYIKRVDWSKPDFVRYLRAIGHLSNGVDPVEPNADFVEELEKASGGKGVLLMCEIGGTLQPSTSFATGKMSRSLLAAHDALRSGRVRRVSHVKGGLYGYHLAGLPIEGEYDTTDIGRTPSVVEEEIFSYGRPTESLEEVKSDNDIK</sequence>
<dbReference type="AlphaFoldDB" id="A0AAW1RIZ5"/>
<proteinExistence type="predicted"/>
<dbReference type="InterPro" id="IPR001763">
    <property type="entry name" value="Rhodanese-like_dom"/>
</dbReference>
<dbReference type="SMART" id="SM00450">
    <property type="entry name" value="RHOD"/>
    <property type="match status" value="1"/>
</dbReference>
<dbReference type="Gene3D" id="3.40.250.10">
    <property type="entry name" value="Rhodanese-like domain"/>
    <property type="match status" value="1"/>
</dbReference>
<keyword evidence="3" id="KW-1185">Reference proteome</keyword>
<dbReference type="GO" id="GO:0009507">
    <property type="term" value="C:chloroplast"/>
    <property type="evidence" value="ECO:0007669"/>
    <property type="project" value="TreeGrafter"/>
</dbReference>
<dbReference type="PANTHER" id="PTHR44920:SF2">
    <property type="entry name" value="RHODANESE DOMAIN-CONTAINING PROTEIN"/>
    <property type="match status" value="1"/>
</dbReference>
<evidence type="ECO:0000313" key="2">
    <source>
        <dbReference type="EMBL" id="KAK9833533.1"/>
    </source>
</evidence>
<dbReference type="Pfam" id="PF00581">
    <property type="entry name" value="Rhodanese"/>
    <property type="match status" value="1"/>
</dbReference>
<dbReference type="PROSITE" id="PS50206">
    <property type="entry name" value="RHODANESE_3"/>
    <property type="match status" value="1"/>
</dbReference>
<name>A0AAW1RIZ5_9CHLO</name>
<feature type="domain" description="Rhodanese" evidence="1">
    <location>
        <begin position="66"/>
        <end position="200"/>
    </location>
</feature>
<accession>A0AAW1RIZ5</accession>
<gene>
    <name evidence="2" type="ORF">WJX81_002543</name>
</gene>
<dbReference type="InterPro" id="IPR036873">
    <property type="entry name" value="Rhodanese-like_dom_sf"/>
</dbReference>
<dbReference type="InterPro" id="IPR043186">
    <property type="entry name" value="Str14"/>
</dbReference>
<evidence type="ECO:0000259" key="1">
    <source>
        <dbReference type="PROSITE" id="PS50206"/>
    </source>
</evidence>
<organism evidence="2 3">
    <name type="scientific">Elliptochloris bilobata</name>
    <dbReference type="NCBI Taxonomy" id="381761"/>
    <lineage>
        <taxon>Eukaryota</taxon>
        <taxon>Viridiplantae</taxon>
        <taxon>Chlorophyta</taxon>
        <taxon>core chlorophytes</taxon>
        <taxon>Trebouxiophyceae</taxon>
        <taxon>Trebouxiophyceae incertae sedis</taxon>
        <taxon>Elliptochloris clade</taxon>
        <taxon>Elliptochloris</taxon>
    </lineage>
</organism>